<dbReference type="EMBL" id="JAIWYP010000013">
    <property type="protein sequence ID" value="KAH3720773.1"/>
    <property type="molecule type" value="Genomic_DNA"/>
</dbReference>
<comment type="caution">
    <text evidence="2">The sequence shown here is derived from an EMBL/GenBank/DDBJ whole genome shotgun (WGS) entry which is preliminary data.</text>
</comment>
<evidence type="ECO:0000313" key="2">
    <source>
        <dbReference type="EMBL" id="KAH3720773.1"/>
    </source>
</evidence>
<name>A0A9D4CAZ4_DREPO</name>
<evidence type="ECO:0000313" key="3">
    <source>
        <dbReference type="Proteomes" id="UP000828390"/>
    </source>
</evidence>
<organism evidence="2 3">
    <name type="scientific">Dreissena polymorpha</name>
    <name type="common">Zebra mussel</name>
    <name type="synonym">Mytilus polymorpha</name>
    <dbReference type="NCBI Taxonomy" id="45954"/>
    <lineage>
        <taxon>Eukaryota</taxon>
        <taxon>Metazoa</taxon>
        <taxon>Spiralia</taxon>
        <taxon>Lophotrochozoa</taxon>
        <taxon>Mollusca</taxon>
        <taxon>Bivalvia</taxon>
        <taxon>Autobranchia</taxon>
        <taxon>Heteroconchia</taxon>
        <taxon>Euheterodonta</taxon>
        <taxon>Imparidentia</taxon>
        <taxon>Neoheterodontei</taxon>
        <taxon>Myida</taxon>
        <taxon>Dreissenoidea</taxon>
        <taxon>Dreissenidae</taxon>
        <taxon>Dreissena</taxon>
    </lineage>
</organism>
<feature type="region of interest" description="Disordered" evidence="1">
    <location>
        <begin position="61"/>
        <end position="81"/>
    </location>
</feature>
<evidence type="ECO:0000256" key="1">
    <source>
        <dbReference type="SAM" id="MobiDB-lite"/>
    </source>
</evidence>
<accession>A0A9D4CAZ4</accession>
<sequence length="81" mass="9025">MQGNKSVRDLSQQQRAAALLSKAGNHVVGSEKKLPPMLRFDGEIEFSNRHNLLDGLLNRMCDQHDEHGNHGHKSKPGNKTV</sequence>
<reference evidence="2" key="1">
    <citation type="journal article" date="2019" name="bioRxiv">
        <title>The Genome of the Zebra Mussel, Dreissena polymorpha: A Resource for Invasive Species Research.</title>
        <authorList>
            <person name="McCartney M.A."/>
            <person name="Auch B."/>
            <person name="Kono T."/>
            <person name="Mallez S."/>
            <person name="Zhang Y."/>
            <person name="Obille A."/>
            <person name="Becker A."/>
            <person name="Abrahante J.E."/>
            <person name="Garbe J."/>
            <person name="Badalamenti J.P."/>
            <person name="Herman A."/>
            <person name="Mangelson H."/>
            <person name="Liachko I."/>
            <person name="Sullivan S."/>
            <person name="Sone E.D."/>
            <person name="Koren S."/>
            <person name="Silverstein K.A.T."/>
            <person name="Beckman K.B."/>
            <person name="Gohl D.M."/>
        </authorList>
    </citation>
    <scope>NUCLEOTIDE SEQUENCE</scope>
    <source>
        <strain evidence="2">Duluth1</strain>
        <tissue evidence="2">Whole animal</tissue>
    </source>
</reference>
<dbReference type="Proteomes" id="UP000828390">
    <property type="component" value="Unassembled WGS sequence"/>
</dbReference>
<dbReference type="AlphaFoldDB" id="A0A9D4CAZ4"/>
<feature type="compositionally biased region" description="Basic residues" evidence="1">
    <location>
        <begin position="70"/>
        <end position="81"/>
    </location>
</feature>
<reference evidence="2" key="2">
    <citation type="submission" date="2020-11" db="EMBL/GenBank/DDBJ databases">
        <authorList>
            <person name="McCartney M.A."/>
            <person name="Auch B."/>
            <person name="Kono T."/>
            <person name="Mallez S."/>
            <person name="Becker A."/>
            <person name="Gohl D.M."/>
            <person name="Silverstein K.A.T."/>
            <person name="Koren S."/>
            <person name="Bechman K.B."/>
            <person name="Herman A."/>
            <person name="Abrahante J.E."/>
            <person name="Garbe J."/>
        </authorList>
    </citation>
    <scope>NUCLEOTIDE SEQUENCE</scope>
    <source>
        <strain evidence="2">Duluth1</strain>
        <tissue evidence="2">Whole animal</tissue>
    </source>
</reference>
<keyword evidence="3" id="KW-1185">Reference proteome</keyword>
<protein>
    <submittedName>
        <fullName evidence="2">Uncharacterized protein</fullName>
    </submittedName>
</protein>
<proteinExistence type="predicted"/>
<gene>
    <name evidence="2" type="ORF">DPMN_063677</name>
</gene>